<sequence>MPAVFPSPLIILTGLSLLVQTACAADPAAAEPDVATEMRRIREDITTHPLSLSAGNLTGDAVIISFFDYQCDHCKAAYPLLHDFVANDGKVRVVYVNYPFIGRDSFRAGLAVEAARAQGRAVPLHDALLRDDDTLDDARILDLATLVGLDPAALEEEMREREKSLLDHLPQVTAWFEELQLEGTPVLVIGDQQLHGAVEVTQLAAAVSHVRATAQLTP</sequence>
<evidence type="ECO:0000256" key="2">
    <source>
        <dbReference type="ARBA" id="ARBA00023002"/>
    </source>
</evidence>
<feature type="signal peptide" evidence="5">
    <location>
        <begin position="1"/>
        <end position="24"/>
    </location>
</feature>
<gene>
    <name evidence="7" type="ORF">PXH66_06115</name>
</gene>
<dbReference type="InterPro" id="IPR036249">
    <property type="entry name" value="Thioredoxin-like_sf"/>
</dbReference>
<dbReference type="EMBL" id="CP119075">
    <property type="protein sequence ID" value="WED66421.1"/>
    <property type="molecule type" value="Genomic_DNA"/>
</dbReference>
<dbReference type="PANTHER" id="PTHR13887:SF14">
    <property type="entry name" value="DISULFIDE BOND FORMATION PROTEIN D"/>
    <property type="match status" value="1"/>
</dbReference>
<dbReference type="KEGG" id="slom:PXH66_06115"/>
<dbReference type="InterPro" id="IPR001853">
    <property type="entry name" value="DSBA-like_thioredoxin_dom"/>
</dbReference>
<evidence type="ECO:0000256" key="4">
    <source>
        <dbReference type="ARBA" id="ARBA00023284"/>
    </source>
</evidence>
<keyword evidence="4" id="KW-0676">Redox-active center</keyword>
<evidence type="ECO:0000256" key="1">
    <source>
        <dbReference type="ARBA" id="ARBA00022729"/>
    </source>
</evidence>
<feature type="domain" description="Thioredoxin" evidence="6">
    <location>
        <begin position="19"/>
        <end position="212"/>
    </location>
</feature>
<accession>A0AAF0I711</accession>
<dbReference type="GO" id="GO:0016491">
    <property type="term" value="F:oxidoreductase activity"/>
    <property type="evidence" value="ECO:0007669"/>
    <property type="project" value="UniProtKB-KW"/>
</dbReference>
<dbReference type="Proteomes" id="UP001218638">
    <property type="component" value="Chromosome"/>
</dbReference>
<dbReference type="SUPFAM" id="SSF52833">
    <property type="entry name" value="Thioredoxin-like"/>
    <property type="match status" value="1"/>
</dbReference>
<dbReference type="InterPro" id="IPR013766">
    <property type="entry name" value="Thioredoxin_domain"/>
</dbReference>
<dbReference type="PROSITE" id="PS51352">
    <property type="entry name" value="THIOREDOXIN_2"/>
    <property type="match status" value="1"/>
</dbReference>
<reference evidence="7" key="1">
    <citation type="submission" date="2023-03" db="EMBL/GenBank/DDBJ databases">
        <title>Lomoglobus Profundus gen. nov., sp. nov., a novel member of the phylum Verrucomicrobia, isolated from deep-marine sediment of South China Sea.</title>
        <authorList>
            <person name="Ahmad T."/>
            <person name="Ishaq S.E."/>
            <person name="Wang F."/>
        </authorList>
    </citation>
    <scope>NUCLEOTIDE SEQUENCE</scope>
    <source>
        <strain evidence="7">LMO-M01</strain>
    </source>
</reference>
<evidence type="ECO:0000256" key="5">
    <source>
        <dbReference type="SAM" id="SignalP"/>
    </source>
</evidence>
<dbReference type="PANTHER" id="PTHR13887">
    <property type="entry name" value="GLUTATHIONE S-TRANSFERASE KAPPA"/>
    <property type="match status" value="1"/>
</dbReference>
<keyword evidence="8" id="KW-1185">Reference proteome</keyword>
<protein>
    <submittedName>
        <fullName evidence="7">Thioredoxin domain-containing protein</fullName>
    </submittedName>
</protein>
<evidence type="ECO:0000256" key="3">
    <source>
        <dbReference type="ARBA" id="ARBA00023157"/>
    </source>
</evidence>
<keyword evidence="1 5" id="KW-0732">Signal</keyword>
<dbReference type="Gene3D" id="3.40.30.10">
    <property type="entry name" value="Glutaredoxin"/>
    <property type="match status" value="1"/>
</dbReference>
<evidence type="ECO:0000259" key="6">
    <source>
        <dbReference type="PROSITE" id="PS51352"/>
    </source>
</evidence>
<evidence type="ECO:0000313" key="7">
    <source>
        <dbReference type="EMBL" id="WED66421.1"/>
    </source>
</evidence>
<feature type="chain" id="PRO_5042298008" evidence="5">
    <location>
        <begin position="25"/>
        <end position="218"/>
    </location>
</feature>
<keyword evidence="3" id="KW-1015">Disulfide bond</keyword>
<keyword evidence="2" id="KW-0560">Oxidoreductase</keyword>
<dbReference type="AlphaFoldDB" id="A0AAF0I711"/>
<dbReference type="Pfam" id="PF01323">
    <property type="entry name" value="DSBA"/>
    <property type="match status" value="1"/>
</dbReference>
<proteinExistence type="predicted"/>
<dbReference type="RefSeq" id="WP_330927707.1">
    <property type="nucleotide sequence ID" value="NZ_CP119075.1"/>
</dbReference>
<organism evidence="7 8">
    <name type="scientific">Synoicihabitans lomoniglobus</name>
    <dbReference type="NCBI Taxonomy" id="2909285"/>
    <lineage>
        <taxon>Bacteria</taxon>
        <taxon>Pseudomonadati</taxon>
        <taxon>Verrucomicrobiota</taxon>
        <taxon>Opitutia</taxon>
        <taxon>Opitutales</taxon>
        <taxon>Opitutaceae</taxon>
        <taxon>Synoicihabitans</taxon>
    </lineage>
</organism>
<evidence type="ECO:0000313" key="8">
    <source>
        <dbReference type="Proteomes" id="UP001218638"/>
    </source>
</evidence>
<name>A0AAF0I711_9BACT</name>